<gene>
    <name evidence="7" type="ORF">Ga0074812_13315</name>
</gene>
<dbReference type="InterPro" id="IPR004307">
    <property type="entry name" value="TspO_MBR"/>
</dbReference>
<evidence type="ECO:0000256" key="3">
    <source>
        <dbReference type="ARBA" id="ARBA00022692"/>
    </source>
</evidence>
<evidence type="ECO:0000313" key="8">
    <source>
        <dbReference type="Proteomes" id="UP000198802"/>
    </source>
</evidence>
<evidence type="ECO:0000256" key="2">
    <source>
        <dbReference type="ARBA" id="ARBA00007524"/>
    </source>
</evidence>
<dbReference type="GO" id="GO:0033013">
    <property type="term" value="P:tetrapyrrole metabolic process"/>
    <property type="evidence" value="ECO:0007669"/>
    <property type="project" value="UniProtKB-ARBA"/>
</dbReference>
<dbReference type="Gene3D" id="1.20.1260.100">
    <property type="entry name" value="TspO/MBR protein"/>
    <property type="match status" value="1"/>
</dbReference>
<dbReference type="AlphaFoldDB" id="A0A0S4QWM8"/>
<dbReference type="PIRSF" id="PIRSF005859">
    <property type="entry name" value="PBR"/>
    <property type="match status" value="1"/>
</dbReference>
<organism evidence="7 8">
    <name type="scientific">Parafrankia irregularis</name>
    <dbReference type="NCBI Taxonomy" id="795642"/>
    <lineage>
        <taxon>Bacteria</taxon>
        <taxon>Bacillati</taxon>
        <taxon>Actinomycetota</taxon>
        <taxon>Actinomycetes</taxon>
        <taxon>Frankiales</taxon>
        <taxon>Frankiaceae</taxon>
        <taxon>Parafrankia</taxon>
    </lineage>
</organism>
<evidence type="ECO:0000256" key="6">
    <source>
        <dbReference type="SAM" id="Phobius"/>
    </source>
</evidence>
<sequence>MSDRAGGGYLTWVSGYVTWVSKWTLVRTSIATAVAAGAGAVATRPDSSWYLSLDKPAWQPPRSAFPAVWTPIYLLIAFAGARALDGTAGDDHRRRLRRAFGINLLLNAAWTPLFFRVRSPGLAFAEILALDASNVDLLRRAWHADRSAGVALLPYLTWTGFATALNAAIAARNPSAQEAGSG</sequence>
<proteinExistence type="inferred from homology"/>
<dbReference type="GO" id="GO:0016020">
    <property type="term" value="C:membrane"/>
    <property type="evidence" value="ECO:0007669"/>
    <property type="project" value="UniProtKB-SubCell"/>
</dbReference>
<keyword evidence="4 6" id="KW-1133">Transmembrane helix</keyword>
<evidence type="ECO:0000256" key="5">
    <source>
        <dbReference type="ARBA" id="ARBA00023136"/>
    </source>
</evidence>
<keyword evidence="5 6" id="KW-0472">Membrane</keyword>
<accession>A0A0S4QWM8</accession>
<evidence type="ECO:0000313" key="7">
    <source>
        <dbReference type="EMBL" id="CUU59891.1"/>
    </source>
</evidence>
<comment type="similarity">
    <text evidence="2">Belongs to the TspO/BZRP family.</text>
</comment>
<name>A0A0S4QWM8_9ACTN</name>
<dbReference type="Proteomes" id="UP000198802">
    <property type="component" value="Unassembled WGS sequence"/>
</dbReference>
<feature type="transmembrane region" description="Helical" evidence="6">
    <location>
        <begin position="63"/>
        <end position="84"/>
    </location>
</feature>
<protein>
    <submittedName>
        <fullName evidence="7">Tryptophan-rich sensory protein</fullName>
    </submittedName>
</protein>
<evidence type="ECO:0000256" key="1">
    <source>
        <dbReference type="ARBA" id="ARBA00004141"/>
    </source>
</evidence>
<dbReference type="InterPro" id="IPR038330">
    <property type="entry name" value="TspO/MBR-related_sf"/>
</dbReference>
<dbReference type="Pfam" id="PF03073">
    <property type="entry name" value="TspO_MBR"/>
    <property type="match status" value="1"/>
</dbReference>
<dbReference type="FunFam" id="1.20.1260.100:FF:000001">
    <property type="entry name" value="translocator protein 2"/>
    <property type="match status" value="1"/>
</dbReference>
<dbReference type="CDD" id="cd15904">
    <property type="entry name" value="TSPO_MBR"/>
    <property type="match status" value="1"/>
</dbReference>
<dbReference type="PANTHER" id="PTHR10057">
    <property type="entry name" value="PERIPHERAL-TYPE BENZODIAZEPINE RECEPTOR"/>
    <property type="match status" value="1"/>
</dbReference>
<keyword evidence="8" id="KW-1185">Reference proteome</keyword>
<feature type="transmembrane region" description="Helical" evidence="6">
    <location>
        <begin position="24"/>
        <end position="43"/>
    </location>
</feature>
<dbReference type="EMBL" id="FAOZ01000033">
    <property type="protein sequence ID" value="CUU59891.1"/>
    <property type="molecule type" value="Genomic_DNA"/>
</dbReference>
<keyword evidence="3 6" id="KW-0812">Transmembrane</keyword>
<comment type="subcellular location">
    <subcellularLocation>
        <location evidence="1">Membrane</location>
        <topology evidence="1">Multi-pass membrane protein</topology>
    </subcellularLocation>
</comment>
<reference evidence="8" key="1">
    <citation type="submission" date="2015-11" db="EMBL/GenBank/DDBJ databases">
        <authorList>
            <person name="Varghese N."/>
        </authorList>
    </citation>
    <scope>NUCLEOTIDE SEQUENCE [LARGE SCALE GENOMIC DNA]</scope>
    <source>
        <strain evidence="8">DSM 45899</strain>
    </source>
</reference>
<evidence type="ECO:0000256" key="4">
    <source>
        <dbReference type="ARBA" id="ARBA00022989"/>
    </source>
</evidence>
<dbReference type="PANTHER" id="PTHR10057:SF0">
    <property type="entry name" value="TRANSLOCATOR PROTEIN"/>
    <property type="match status" value="1"/>
</dbReference>